<dbReference type="STRING" id="413071.G9MYH7"/>
<protein>
    <submittedName>
        <fullName evidence="1">Uncharacterized protein</fullName>
    </submittedName>
</protein>
<dbReference type="AlphaFoldDB" id="G9MYH7"/>
<comment type="caution">
    <text evidence="1">The sequence shown here is derived from an EMBL/GenBank/DDBJ whole genome shotgun (WGS) entry which is preliminary data.</text>
</comment>
<dbReference type="HOGENOM" id="CLU_1441239_0_0_1"/>
<sequence>MQAVVFALLALGWRWRLLPWDASVGVLATTWYQLVGFIPVDHAMFALVQAALSAVAALRRISTIFIVHLVAASVRARRFHPFGPHCSFLCTLTPDTAVVITCLNKKEDFLLGDDVVAKLIHEYMYALYARARHEMYEATTKNGFWINVSRLSCYDSRREPVQLQSMYQVMGVVAVPWSHLQRKSSLAI</sequence>
<dbReference type="EMBL" id="ABDF02000079">
    <property type="protein sequence ID" value="EHK20597.1"/>
    <property type="molecule type" value="Genomic_DNA"/>
</dbReference>
<dbReference type="RefSeq" id="XP_013954791.1">
    <property type="nucleotide sequence ID" value="XM_014099316.1"/>
</dbReference>
<dbReference type="VEuPathDB" id="FungiDB:TRIVIDRAFT_202834"/>
<organism evidence="1 2">
    <name type="scientific">Hypocrea virens (strain Gv29-8 / FGSC 10586)</name>
    <name type="common">Gliocladium virens</name>
    <name type="synonym">Trichoderma virens</name>
    <dbReference type="NCBI Taxonomy" id="413071"/>
    <lineage>
        <taxon>Eukaryota</taxon>
        <taxon>Fungi</taxon>
        <taxon>Dikarya</taxon>
        <taxon>Ascomycota</taxon>
        <taxon>Pezizomycotina</taxon>
        <taxon>Sordariomycetes</taxon>
        <taxon>Hypocreomycetidae</taxon>
        <taxon>Hypocreales</taxon>
        <taxon>Hypocreaceae</taxon>
        <taxon>Trichoderma</taxon>
    </lineage>
</organism>
<proteinExistence type="predicted"/>
<gene>
    <name evidence="1" type="ORF">TRIVIDRAFT_202834</name>
</gene>
<evidence type="ECO:0000313" key="2">
    <source>
        <dbReference type="Proteomes" id="UP000007115"/>
    </source>
</evidence>
<dbReference type="Proteomes" id="UP000007115">
    <property type="component" value="Unassembled WGS sequence"/>
</dbReference>
<dbReference type="InParanoid" id="G9MYH7"/>
<dbReference type="GeneID" id="25790214"/>
<evidence type="ECO:0000313" key="1">
    <source>
        <dbReference type="EMBL" id="EHK20597.1"/>
    </source>
</evidence>
<accession>G9MYH7</accession>
<name>G9MYH7_HYPVG</name>
<keyword evidence="2" id="KW-1185">Reference proteome</keyword>
<reference evidence="1 2" key="1">
    <citation type="journal article" date="2011" name="Genome Biol.">
        <title>Comparative genome sequence analysis underscores mycoparasitism as the ancestral life style of Trichoderma.</title>
        <authorList>
            <person name="Kubicek C.P."/>
            <person name="Herrera-Estrella A."/>
            <person name="Seidl-Seiboth V."/>
            <person name="Martinez D.A."/>
            <person name="Druzhinina I.S."/>
            <person name="Thon M."/>
            <person name="Zeilinger S."/>
            <person name="Casas-Flores S."/>
            <person name="Horwitz B.A."/>
            <person name="Mukherjee P.K."/>
            <person name="Mukherjee M."/>
            <person name="Kredics L."/>
            <person name="Alcaraz L.D."/>
            <person name="Aerts A."/>
            <person name="Antal Z."/>
            <person name="Atanasova L."/>
            <person name="Cervantes-Badillo M.G."/>
            <person name="Challacombe J."/>
            <person name="Chertkov O."/>
            <person name="McCluskey K."/>
            <person name="Coulpier F."/>
            <person name="Deshpande N."/>
            <person name="von Doehren H."/>
            <person name="Ebbole D.J."/>
            <person name="Esquivel-Naranjo E.U."/>
            <person name="Fekete E."/>
            <person name="Flipphi M."/>
            <person name="Glaser F."/>
            <person name="Gomez-Rodriguez E.Y."/>
            <person name="Gruber S."/>
            <person name="Han C."/>
            <person name="Henrissat B."/>
            <person name="Hermosa R."/>
            <person name="Hernandez-Onate M."/>
            <person name="Karaffa L."/>
            <person name="Kosti I."/>
            <person name="Le Crom S."/>
            <person name="Lindquist E."/>
            <person name="Lucas S."/>
            <person name="Luebeck M."/>
            <person name="Luebeck P.S."/>
            <person name="Margeot A."/>
            <person name="Metz B."/>
            <person name="Misra M."/>
            <person name="Nevalainen H."/>
            <person name="Omann M."/>
            <person name="Packer N."/>
            <person name="Perrone G."/>
            <person name="Uresti-Rivera E.E."/>
            <person name="Salamov A."/>
            <person name="Schmoll M."/>
            <person name="Seiboth B."/>
            <person name="Shapiro H."/>
            <person name="Sukno S."/>
            <person name="Tamayo-Ramos J.A."/>
            <person name="Tisch D."/>
            <person name="Wiest A."/>
            <person name="Wilkinson H.H."/>
            <person name="Zhang M."/>
            <person name="Coutinho P.M."/>
            <person name="Kenerley C.M."/>
            <person name="Monte E."/>
            <person name="Baker S.E."/>
            <person name="Grigoriev I.V."/>
        </authorList>
    </citation>
    <scope>NUCLEOTIDE SEQUENCE [LARGE SCALE GENOMIC DNA]</scope>
    <source>
        <strain evidence="2">Gv29-8 / FGSC 10586</strain>
    </source>
</reference>